<proteinExistence type="predicted"/>
<name>A0A8X6J6G4_NEPPI</name>
<organism evidence="1 2">
    <name type="scientific">Nephila pilipes</name>
    <name type="common">Giant wood spider</name>
    <name type="synonym">Nephila maculata</name>
    <dbReference type="NCBI Taxonomy" id="299642"/>
    <lineage>
        <taxon>Eukaryota</taxon>
        <taxon>Metazoa</taxon>
        <taxon>Ecdysozoa</taxon>
        <taxon>Arthropoda</taxon>
        <taxon>Chelicerata</taxon>
        <taxon>Arachnida</taxon>
        <taxon>Araneae</taxon>
        <taxon>Araneomorphae</taxon>
        <taxon>Entelegynae</taxon>
        <taxon>Araneoidea</taxon>
        <taxon>Nephilidae</taxon>
        <taxon>Nephila</taxon>
    </lineage>
</organism>
<sequence length="83" mass="9920">MRWGIYLLSDLSPFSELWASIARRRRTLPTQKRFAHVIPQPTYQKRNRKKNRVTLRCILSSLIASHYKIPNSKSFRRHDLKAL</sequence>
<evidence type="ECO:0000313" key="2">
    <source>
        <dbReference type="Proteomes" id="UP000887013"/>
    </source>
</evidence>
<keyword evidence="2" id="KW-1185">Reference proteome</keyword>
<reference evidence="1" key="1">
    <citation type="submission" date="2020-08" db="EMBL/GenBank/DDBJ databases">
        <title>Multicomponent nature underlies the extraordinary mechanical properties of spider dragline silk.</title>
        <authorList>
            <person name="Kono N."/>
            <person name="Nakamura H."/>
            <person name="Mori M."/>
            <person name="Yoshida Y."/>
            <person name="Ohtoshi R."/>
            <person name="Malay A.D."/>
            <person name="Moran D.A.P."/>
            <person name="Tomita M."/>
            <person name="Numata K."/>
            <person name="Arakawa K."/>
        </authorList>
    </citation>
    <scope>NUCLEOTIDE SEQUENCE</scope>
</reference>
<feature type="non-terminal residue" evidence="1">
    <location>
        <position position="83"/>
    </location>
</feature>
<evidence type="ECO:0000313" key="1">
    <source>
        <dbReference type="EMBL" id="GFS39989.1"/>
    </source>
</evidence>
<dbReference type="Proteomes" id="UP000887013">
    <property type="component" value="Unassembled WGS sequence"/>
</dbReference>
<dbReference type="EMBL" id="BMAW01089461">
    <property type="protein sequence ID" value="GFS39989.1"/>
    <property type="molecule type" value="Genomic_DNA"/>
</dbReference>
<accession>A0A8X6J6G4</accession>
<comment type="caution">
    <text evidence="1">The sequence shown here is derived from an EMBL/GenBank/DDBJ whole genome shotgun (WGS) entry which is preliminary data.</text>
</comment>
<gene>
    <name evidence="1" type="ORF">NPIL_674371</name>
</gene>
<dbReference type="AlphaFoldDB" id="A0A8X6J6G4"/>
<protein>
    <submittedName>
        <fullName evidence="1">Uncharacterized protein</fullName>
    </submittedName>
</protein>